<dbReference type="AlphaFoldDB" id="A0A3P7N4V4"/>
<organism evidence="1 2">
    <name type="scientific">Cylicostephanus goldi</name>
    <name type="common">Nematode worm</name>
    <dbReference type="NCBI Taxonomy" id="71465"/>
    <lineage>
        <taxon>Eukaryota</taxon>
        <taxon>Metazoa</taxon>
        <taxon>Ecdysozoa</taxon>
        <taxon>Nematoda</taxon>
        <taxon>Chromadorea</taxon>
        <taxon>Rhabditida</taxon>
        <taxon>Rhabditina</taxon>
        <taxon>Rhabditomorpha</taxon>
        <taxon>Strongyloidea</taxon>
        <taxon>Strongylidae</taxon>
        <taxon>Cylicostephanus</taxon>
    </lineage>
</organism>
<dbReference type="Proteomes" id="UP000271889">
    <property type="component" value="Unassembled WGS sequence"/>
</dbReference>
<gene>
    <name evidence="1" type="ORF">CGOC_LOCUS12699</name>
</gene>
<dbReference type="EMBL" id="UYRV01125078">
    <property type="protein sequence ID" value="VDN34660.1"/>
    <property type="molecule type" value="Genomic_DNA"/>
</dbReference>
<evidence type="ECO:0000313" key="1">
    <source>
        <dbReference type="EMBL" id="VDN34660.1"/>
    </source>
</evidence>
<keyword evidence="2" id="KW-1185">Reference proteome</keyword>
<evidence type="ECO:0000313" key="2">
    <source>
        <dbReference type="Proteomes" id="UP000271889"/>
    </source>
</evidence>
<protein>
    <submittedName>
        <fullName evidence="1">Uncharacterized protein</fullName>
    </submittedName>
</protein>
<reference evidence="1 2" key="1">
    <citation type="submission" date="2018-11" db="EMBL/GenBank/DDBJ databases">
        <authorList>
            <consortium name="Pathogen Informatics"/>
        </authorList>
    </citation>
    <scope>NUCLEOTIDE SEQUENCE [LARGE SCALE GENOMIC DNA]</scope>
</reference>
<sequence length="45" mass="5171">MKMMWFLSKVLGDEFVNAINMSPDEVAVMTEIASNRPRNKEEVVL</sequence>
<proteinExistence type="predicted"/>
<accession>A0A3P7N4V4</accession>
<name>A0A3P7N4V4_CYLGO</name>